<protein>
    <submittedName>
        <fullName evidence="1">Uncharacterized protein</fullName>
    </submittedName>
</protein>
<organism evidence="1 2">
    <name type="scientific">Panaeolus cyanescens</name>
    <dbReference type="NCBI Taxonomy" id="181874"/>
    <lineage>
        <taxon>Eukaryota</taxon>
        <taxon>Fungi</taxon>
        <taxon>Dikarya</taxon>
        <taxon>Basidiomycota</taxon>
        <taxon>Agaricomycotina</taxon>
        <taxon>Agaricomycetes</taxon>
        <taxon>Agaricomycetidae</taxon>
        <taxon>Agaricales</taxon>
        <taxon>Agaricineae</taxon>
        <taxon>Galeropsidaceae</taxon>
        <taxon>Panaeolus</taxon>
    </lineage>
</organism>
<evidence type="ECO:0000313" key="2">
    <source>
        <dbReference type="Proteomes" id="UP000284842"/>
    </source>
</evidence>
<dbReference type="Proteomes" id="UP000284842">
    <property type="component" value="Unassembled WGS sequence"/>
</dbReference>
<dbReference type="STRING" id="181874.A0A409X108"/>
<dbReference type="InParanoid" id="A0A409X108"/>
<gene>
    <name evidence="1" type="ORF">CVT24_009819</name>
</gene>
<proteinExistence type="predicted"/>
<dbReference type="InterPro" id="IPR052055">
    <property type="entry name" value="Hepadnavirus_pol/RT"/>
</dbReference>
<keyword evidence="2" id="KW-1185">Reference proteome</keyword>
<reference evidence="1 2" key="1">
    <citation type="journal article" date="2018" name="Evol. Lett.">
        <title>Horizontal gene cluster transfer increased hallucinogenic mushroom diversity.</title>
        <authorList>
            <person name="Reynolds H.T."/>
            <person name="Vijayakumar V."/>
            <person name="Gluck-Thaler E."/>
            <person name="Korotkin H.B."/>
            <person name="Matheny P.B."/>
            <person name="Slot J.C."/>
        </authorList>
    </citation>
    <scope>NUCLEOTIDE SEQUENCE [LARGE SCALE GENOMIC DNA]</scope>
    <source>
        <strain evidence="1 2">2629</strain>
    </source>
</reference>
<comment type="caution">
    <text evidence="1">The sequence shown here is derived from an EMBL/GenBank/DDBJ whole genome shotgun (WGS) entry which is preliminary data.</text>
</comment>
<dbReference type="OrthoDB" id="2678913at2759"/>
<dbReference type="AlphaFoldDB" id="A0A409X108"/>
<dbReference type="EMBL" id="NHTK01004880">
    <property type="protein sequence ID" value="PPQ84440.1"/>
    <property type="molecule type" value="Genomic_DNA"/>
</dbReference>
<dbReference type="PANTHER" id="PTHR33050">
    <property type="entry name" value="REVERSE TRANSCRIPTASE DOMAIN-CONTAINING PROTEIN"/>
    <property type="match status" value="1"/>
</dbReference>
<name>A0A409X108_9AGAR</name>
<evidence type="ECO:0000313" key="1">
    <source>
        <dbReference type="EMBL" id="PPQ84440.1"/>
    </source>
</evidence>
<accession>A0A409X108</accession>
<dbReference type="PANTHER" id="PTHR33050:SF7">
    <property type="entry name" value="RIBONUCLEASE H"/>
    <property type="match status" value="1"/>
</dbReference>
<sequence length="512" mass="56373">MCILVSSLPPGSQIAVRDVAEAYRTVPLHPSQWPAAVVRITEELFVVDTCAAFGAGPSGGVFGSIADAGCDLFRASGMGPVSKWVDDHFFIRVLVSELGNYNQLRSSWARKVPTSGPRKHGGRIWYGEGNLADGAAFELFEDCSFPLRDLSGSSPRSDDDRLFCYNMDDVNRLSDELGIPWKLSKDVPFGYAAQYFGLQWDLQERTVSLPPEKATRYQEAITLWKARSRHVLTEIQELYGKLLHASLVIPAGRARLTGLETALSLAHRSPFLPRFPPRSVAADLEWWRVQLSSSSICRSVIIPFELCDLRAFCDASTSTGIGITVGDRWRAWNLLPGWRTRGGKKDIGWAEAIGFYLLIASIIPVLPRGTHFRIHCDNEGVVGGWRNFRSRSACTNNIFKLTLDLLDDCGFTGCAHCFYVPSELNPADGPSRGKFPSKSLLLPPVIIPISLRDFISDLDTTSDSSTSTCFNPEDFAVAQGEHPSRASPEHPDDFGFSTLSRFSASGSIDTSI</sequence>